<dbReference type="Proteomes" id="UP000789920">
    <property type="component" value="Unassembled WGS sequence"/>
</dbReference>
<feature type="non-terminal residue" evidence="1">
    <location>
        <position position="1"/>
    </location>
</feature>
<gene>
    <name evidence="1" type="ORF">RPERSI_LOCUS11274</name>
</gene>
<accession>A0ACA9PQF4</accession>
<evidence type="ECO:0000313" key="1">
    <source>
        <dbReference type="EMBL" id="CAG8720691.1"/>
    </source>
</evidence>
<protein>
    <submittedName>
        <fullName evidence="1">8996_t:CDS:1</fullName>
    </submittedName>
</protein>
<organism evidence="1 2">
    <name type="scientific">Racocetra persica</name>
    <dbReference type="NCBI Taxonomy" id="160502"/>
    <lineage>
        <taxon>Eukaryota</taxon>
        <taxon>Fungi</taxon>
        <taxon>Fungi incertae sedis</taxon>
        <taxon>Mucoromycota</taxon>
        <taxon>Glomeromycotina</taxon>
        <taxon>Glomeromycetes</taxon>
        <taxon>Diversisporales</taxon>
        <taxon>Gigasporaceae</taxon>
        <taxon>Racocetra</taxon>
    </lineage>
</organism>
<reference evidence="1" key="1">
    <citation type="submission" date="2021-06" db="EMBL/GenBank/DDBJ databases">
        <authorList>
            <person name="Kallberg Y."/>
            <person name="Tangrot J."/>
            <person name="Rosling A."/>
        </authorList>
    </citation>
    <scope>NUCLEOTIDE SEQUENCE</scope>
    <source>
        <strain evidence="1">MA461A</strain>
    </source>
</reference>
<feature type="non-terminal residue" evidence="1">
    <location>
        <position position="66"/>
    </location>
</feature>
<keyword evidence="2" id="KW-1185">Reference proteome</keyword>
<evidence type="ECO:0000313" key="2">
    <source>
        <dbReference type="Proteomes" id="UP000789920"/>
    </source>
</evidence>
<proteinExistence type="predicted"/>
<name>A0ACA9PQF4_9GLOM</name>
<dbReference type="EMBL" id="CAJVQC010023058">
    <property type="protein sequence ID" value="CAG8720691.1"/>
    <property type="molecule type" value="Genomic_DNA"/>
</dbReference>
<sequence length="66" mass="7442">PDYKQPRAKCNYCESLCNENIARREGHLKVCEEINPEIKQQYFSSGSSSSQQITPTGPARETPINV</sequence>
<comment type="caution">
    <text evidence="1">The sequence shown here is derived from an EMBL/GenBank/DDBJ whole genome shotgun (WGS) entry which is preliminary data.</text>
</comment>